<dbReference type="Gene3D" id="1.20.1290.10">
    <property type="entry name" value="AhpD-like"/>
    <property type="match status" value="1"/>
</dbReference>
<proteinExistence type="predicted"/>
<name>A0A2X0MDY1_9BASI</name>
<gene>
    <name evidence="1" type="primary">BQ5605_C012g06947</name>
    <name evidence="1" type="ORF">BQ5605_C012G06947</name>
</gene>
<evidence type="ECO:0000313" key="1">
    <source>
        <dbReference type="EMBL" id="SGY16678.1"/>
    </source>
</evidence>
<dbReference type="Proteomes" id="UP000249464">
    <property type="component" value="Unassembled WGS sequence"/>
</dbReference>
<keyword evidence="2" id="KW-1185">Reference proteome</keyword>
<evidence type="ECO:0000313" key="2">
    <source>
        <dbReference type="Proteomes" id="UP000249464"/>
    </source>
</evidence>
<dbReference type="PANTHER" id="PTHR28180">
    <property type="entry name" value="CONSERVED MITOCHONDRIAL PROTEIN-RELATED"/>
    <property type="match status" value="1"/>
</dbReference>
<protein>
    <submittedName>
        <fullName evidence="1">BQ5605_C012g06947 protein</fullName>
    </submittedName>
</protein>
<dbReference type="PANTHER" id="PTHR28180:SF5">
    <property type="entry name" value="DNA POLYMERASE ALPHA SUBUNIT B"/>
    <property type="match status" value="1"/>
</dbReference>
<reference evidence="1 2" key="1">
    <citation type="submission" date="2016-11" db="EMBL/GenBank/DDBJ databases">
        <authorList>
            <person name="Jaros S."/>
            <person name="Januszkiewicz K."/>
            <person name="Wedrychowicz H."/>
        </authorList>
    </citation>
    <scope>NUCLEOTIDE SEQUENCE [LARGE SCALE GENOMIC DNA]</scope>
</reference>
<dbReference type="EMBL" id="FQNC01000014">
    <property type="protein sequence ID" value="SGY16678.1"/>
    <property type="molecule type" value="Genomic_DNA"/>
</dbReference>
<dbReference type="AlphaFoldDB" id="A0A2X0MDY1"/>
<dbReference type="InterPro" id="IPR029032">
    <property type="entry name" value="AhpD-like"/>
</dbReference>
<accession>A0A2X0MDY1</accession>
<dbReference type="STRING" id="796604.A0A2X0MDY1"/>
<organism evidence="1 2">
    <name type="scientific">Microbotryum silenes-dioicae</name>
    <dbReference type="NCBI Taxonomy" id="796604"/>
    <lineage>
        <taxon>Eukaryota</taxon>
        <taxon>Fungi</taxon>
        <taxon>Dikarya</taxon>
        <taxon>Basidiomycota</taxon>
        <taxon>Pucciniomycotina</taxon>
        <taxon>Microbotryomycetes</taxon>
        <taxon>Microbotryales</taxon>
        <taxon>Microbotryaceae</taxon>
        <taxon>Microbotryum</taxon>
    </lineage>
</organism>
<dbReference type="InterPro" id="IPR052999">
    <property type="entry name" value="PTS1_Protein"/>
</dbReference>
<sequence length="286" mass="32007">MRYVTPLDASSLASSFLPELLTQARRRIPTLQRSSPAFFLVPLLVSTTLGHAHQWVPHIYAFATSELPSPPSAVAASPPLPKDETNPHRLVVRYMKEALTKSSCVIGAPRAIEALLELDKVVPVEAKDDSFVRDELDRSRSNRERAEIGMKGISTVYQKDIVGIFNMMDPYLKDIRWFAQNITYGTYLVPHADKTPDTSPDPFDQDSTLLSILTLSTIVPQRTPREILWHLQTKVFAGGAIRRGIPREQVRSLHEEIEVVCRACGVDNVREGILTVDDVDKQAEKP</sequence>